<dbReference type="Pfam" id="PF00135">
    <property type="entry name" value="COesterase"/>
    <property type="match status" value="1"/>
</dbReference>
<reference evidence="8" key="1">
    <citation type="submission" date="2021-02" db="EMBL/GenBank/DDBJ databases">
        <authorList>
            <person name="Steward A R."/>
        </authorList>
    </citation>
    <scope>NUCLEOTIDE SEQUENCE</scope>
</reference>
<evidence type="ECO:0000256" key="1">
    <source>
        <dbReference type="ARBA" id="ARBA00005964"/>
    </source>
</evidence>
<dbReference type="PANTHER" id="PTHR43142">
    <property type="entry name" value="CARBOXYLIC ESTER HYDROLASE"/>
    <property type="match status" value="1"/>
</dbReference>
<dbReference type="PANTHER" id="PTHR43142:SF1">
    <property type="entry name" value="CARBOXYLIC ESTER HYDROLASE"/>
    <property type="match status" value="1"/>
</dbReference>
<evidence type="ECO:0000313" key="9">
    <source>
        <dbReference type="Proteomes" id="UP000663880"/>
    </source>
</evidence>
<dbReference type="AlphaFoldDB" id="A0A821S3W7"/>
<dbReference type="InterPro" id="IPR029058">
    <property type="entry name" value="AB_hydrolase_fold"/>
</dbReference>
<evidence type="ECO:0000256" key="2">
    <source>
        <dbReference type="ARBA" id="ARBA00022487"/>
    </source>
</evidence>
<dbReference type="Proteomes" id="UP000663880">
    <property type="component" value="Unassembled WGS sequence"/>
</dbReference>
<feature type="chain" id="PRO_5033107214" description="Carboxylic ester hydrolase" evidence="6">
    <location>
        <begin position="18"/>
        <end position="587"/>
    </location>
</feature>
<comment type="caution">
    <text evidence="8">The sequence shown here is derived from an EMBL/GenBank/DDBJ whole genome shotgun (WGS) entry which is preliminary data.</text>
</comment>
<keyword evidence="3 6" id="KW-0378">Hydrolase</keyword>
<accession>A0A821S3W7</accession>
<gene>
    <name evidence="8" type="ORF">PMACD_LOCUS7161</name>
</gene>
<evidence type="ECO:0000256" key="4">
    <source>
        <dbReference type="ARBA" id="ARBA00023157"/>
    </source>
</evidence>
<organism evidence="8 9">
    <name type="scientific">Pieris macdunnoughi</name>
    <dbReference type="NCBI Taxonomy" id="345717"/>
    <lineage>
        <taxon>Eukaryota</taxon>
        <taxon>Metazoa</taxon>
        <taxon>Ecdysozoa</taxon>
        <taxon>Arthropoda</taxon>
        <taxon>Hexapoda</taxon>
        <taxon>Insecta</taxon>
        <taxon>Pterygota</taxon>
        <taxon>Neoptera</taxon>
        <taxon>Endopterygota</taxon>
        <taxon>Lepidoptera</taxon>
        <taxon>Glossata</taxon>
        <taxon>Ditrysia</taxon>
        <taxon>Papilionoidea</taxon>
        <taxon>Pieridae</taxon>
        <taxon>Pierinae</taxon>
        <taxon>Pieris</taxon>
    </lineage>
</organism>
<evidence type="ECO:0000313" key="8">
    <source>
        <dbReference type="EMBL" id="CAF4852113.1"/>
    </source>
</evidence>
<keyword evidence="5" id="KW-0325">Glycoprotein</keyword>
<evidence type="ECO:0000256" key="3">
    <source>
        <dbReference type="ARBA" id="ARBA00022801"/>
    </source>
</evidence>
<keyword evidence="4" id="KW-1015">Disulfide bond</keyword>
<feature type="domain" description="Carboxylesterase type B" evidence="7">
    <location>
        <begin position="18"/>
        <end position="544"/>
    </location>
</feature>
<proteinExistence type="inferred from homology"/>
<dbReference type="GO" id="GO:0052689">
    <property type="term" value="F:carboxylic ester hydrolase activity"/>
    <property type="evidence" value="ECO:0007669"/>
    <property type="project" value="UniProtKB-KW"/>
</dbReference>
<comment type="similarity">
    <text evidence="1 6">Belongs to the type-B carboxylesterase/lipase family.</text>
</comment>
<evidence type="ECO:0000259" key="7">
    <source>
        <dbReference type="Pfam" id="PF00135"/>
    </source>
</evidence>
<protein>
    <recommendedName>
        <fullName evidence="6">Carboxylic ester hydrolase</fullName>
        <ecNumber evidence="6">3.1.1.-</ecNumber>
    </recommendedName>
</protein>
<keyword evidence="9" id="KW-1185">Reference proteome</keyword>
<dbReference type="InterPro" id="IPR019826">
    <property type="entry name" value="Carboxylesterase_B_AS"/>
</dbReference>
<dbReference type="EC" id="3.1.1.-" evidence="6"/>
<dbReference type="Gene3D" id="3.40.50.1820">
    <property type="entry name" value="alpha/beta hydrolase"/>
    <property type="match status" value="1"/>
</dbReference>
<keyword evidence="6" id="KW-0732">Signal</keyword>
<evidence type="ECO:0000256" key="6">
    <source>
        <dbReference type="RuleBase" id="RU361235"/>
    </source>
</evidence>
<sequence>MITSVISIALFIGCVNSVQVTIEEGIVEGVEVNNHYGSPYHSFRGIPYAEPPLGDLRFKAPQPFKPWTGVRQAKEYGSVCFHYNLFIVPYPPPMGSEDCLFINVHSPNVTSQELYPVMVWIHGGGFISGSGDEYEPHFLIRKGVILVTFNYRLEVLGFLSLGTEDAPGNAGMKDQVLAMRWVKKNIRKFGGDPDNITIFGESAGGASVSYHLISPMTKGLFKRAITQSGTANSWWPNTYRARERGIQLAREMGSNATDIKDMYEFLKIQPVEAFVKSRIVVTYTQATKESPNVYFGIVSEENIAGNEVFFQGDVYDTMRNGIHEGVDVINGYTEDEGTLYIATGTNIPRIFEQANQFYEFFVPEPLTLHVPLVEQTKIGKDMKDKYMKGAIVSRGNVDDLLKYFAFENFVYGALSWQKFVAKNNNNNKIYLYKFTCKTEMNLAINASAEAAALFPHRILVGHADDLPYFFPFGEDLVDMNSETFQIIDRATTLWTNFAKYGNPTPDNSLGITWSPYSLESEDYLDLGNVLAVGKTPEQEELKYWEDLFNEYYPHVVPLNNAHHLMTSRFNVYAFSVIIGLYSTIHLF</sequence>
<dbReference type="PROSITE" id="PS00122">
    <property type="entry name" value="CARBOXYLESTERASE_B_1"/>
    <property type="match status" value="1"/>
</dbReference>
<dbReference type="EMBL" id="CAJOBZ010000016">
    <property type="protein sequence ID" value="CAF4852113.1"/>
    <property type="molecule type" value="Genomic_DNA"/>
</dbReference>
<feature type="signal peptide" evidence="6">
    <location>
        <begin position="1"/>
        <end position="17"/>
    </location>
</feature>
<name>A0A821S3W7_9NEOP</name>
<dbReference type="OrthoDB" id="19653at2759"/>
<keyword evidence="2" id="KW-0719">Serine esterase</keyword>
<evidence type="ECO:0000256" key="5">
    <source>
        <dbReference type="ARBA" id="ARBA00023180"/>
    </source>
</evidence>
<dbReference type="InterPro" id="IPR002018">
    <property type="entry name" value="CarbesteraseB"/>
</dbReference>
<dbReference type="SUPFAM" id="SSF53474">
    <property type="entry name" value="alpha/beta-Hydrolases"/>
    <property type="match status" value="1"/>
</dbReference>